<feature type="domain" description="NAD-dependent epimerase/dehydratase" evidence="2">
    <location>
        <begin position="9"/>
        <end position="203"/>
    </location>
</feature>
<dbReference type="InterPro" id="IPR001509">
    <property type="entry name" value="Epimerase_deHydtase"/>
</dbReference>
<evidence type="ECO:0000313" key="4">
    <source>
        <dbReference type="Proteomes" id="UP001198571"/>
    </source>
</evidence>
<dbReference type="PANTHER" id="PTHR43574">
    <property type="entry name" value="EPIMERASE-RELATED"/>
    <property type="match status" value="1"/>
</dbReference>
<dbReference type="SUPFAM" id="SSF51735">
    <property type="entry name" value="NAD(P)-binding Rossmann-fold domains"/>
    <property type="match status" value="1"/>
</dbReference>
<dbReference type="CDD" id="cd05266">
    <property type="entry name" value="SDR_a4"/>
    <property type="match status" value="1"/>
</dbReference>
<dbReference type="RefSeq" id="WP_226934428.1">
    <property type="nucleotide sequence ID" value="NZ_JACDXX010000004.1"/>
</dbReference>
<dbReference type="Gene3D" id="3.40.50.720">
    <property type="entry name" value="NAD(P)-binding Rossmann-like Domain"/>
    <property type="match status" value="1"/>
</dbReference>
<dbReference type="Proteomes" id="UP001198571">
    <property type="component" value="Unassembled WGS sequence"/>
</dbReference>
<organism evidence="3 4">
    <name type="scientific">Pseudogemmobacter faecipullorum</name>
    <dbReference type="NCBI Taxonomy" id="2755041"/>
    <lineage>
        <taxon>Bacteria</taxon>
        <taxon>Pseudomonadati</taxon>
        <taxon>Pseudomonadota</taxon>
        <taxon>Alphaproteobacteria</taxon>
        <taxon>Rhodobacterales</taxon>
        <taxon>Paracoccaceae</taxon>
        <taxon>Pseudogemmobacter</taxon>
    </lineage>
</organism>
<keyword evidence="1" id="KW-0520">NAD</keyword>
<gene>
    <name evidence="3" type="ORF">H0485_05835</name>
</gene>
<comment type="caution">
    <text evidence="3">The sequence shown here is derived from an EMBL/GenBank/DDBJ whole genome shotgun (WGS) entry which is preliminary data.</text>
</comment>
<proteinExistence type="predicted"/>
<evidence type="ECO:0000313" key="3">
    <source>
        <dbReference type="EMBL" id="MCB5409522.1"/>
    </source>
</evidence>
<sequence length="291" mass="31187">MKTLLSLGHGYTARLFARALIAQGWRVIGTTRDAVKVRALEAEGVEPLLWQPGAKPEAAIASATHILHSASPIDGHDPFMHLAPLLREAGPEWFGYLSTTGVYGDTGGAWVDEDSPLAPARGRSADRAAAEAAWLASGLPLHVFRLAGIYGPGRGPFARLRSGQAQRIVKQGQVFSRIYVEDIVRVLLASIARPDPGRIYNLCDDLPAGADEVLVAAAQMIGLPLPEALDFATAELSPMARSFYAECRRVRNDRIKAELGVVLQCPDYHAGLRAILAAEAADQLSENIPGV</sequence>
<evidence type="ECO:0000259" key="2">
    <source>
        <dbReference type="Pfam" id="PF01370"/>
    </source>
</evidence>
<accession>A0ABS8CJE8</accession>
<protein>
    <submittedName>
        <fullName evidence="3">SDR family oxidoreductase</fullName>
    </submittedName>
</protein>
<dbReference type="EMBL" id="JACDXX010000004">
    <property type="protein sequence ID" value="MCB5409522.1"/>
    <property type="molecule type" value="Genomic_DNA"/>
</dbReference>
<name>A0ABS8CJE8_9RHOB</name>
<evidence type="ECO:0000256" key="1">
    <source>
        <dbReference type="ARBA" id="ARBA00023027"/>
    </source>
</evidence>
<keyword evidence="4" id="KW-1185">Reference proteome</keyword>
<dbReference type="InterPro" id="IPR036291">
    <property type="entry name" value="NAD(P)-bd_dom_sf"/>
</dbReference>
<dbReference type="Pfam" id="PF01370">
    <property type="entry name" value="Epimerase"/>
    <property type="match status" value="1"/>
</dbReference>
<reference evidence="3 4" key="1">
    <citation type="submission" date="2020-07" db="EMBL/GenBank/DDBJ databases">
        <title>Pseudogemmobacter sp. nov., isolated from poultry manure in Taiwan.</title>
        <authorList>
            <person name="Lin S.-Y."/>
            <person name="Tang Y.-S."/>
            <person name="Young C.-C."/>
        </authorList>
    </citation>
    <scope>NUCLEOTIDE SEQUENCE [LARGE SCALE GENOMIC DNA]</scope>
    <source>
        <strain evidence="3 4">CC-YST710</strain>
    </source>
</reference>